<name>A0A4Y4DWM4_GLUUR</name>
<keyword evidence="4" id="KW-1185">Reference proteome</keyword>
<dbReference type="AlphaFoldDB" id="A0A4Y4DWM4"/>
<keyword evidence="2" id="KW-0472">Membrane</keyword>
<dbReference type="EMBL" id="BJNY01000012">
    <property type="protein sequence ID" value="GED06791.1"/>
    <property type="molecule type" value="Genomic_DNA"/>
</dbReference>
<evidence type="ECO:0000256" key="1">
    <source>
        <dbReference type="SAM" id="MobiDB-lite"/>
    </source>
</evidence>
<dbReference type="Proteomes" id="UP000316612">
    <property type="component" value="Unassembled WGS sequence"/>
</dbReference>
<evidence type="ECO:0000313" key="3">
    <source>
        <dbReference type="EMBL" id="GED06791.1"/>
    </source>
</evidence>
<evidence type="ECO:0000256" key="2">
    <source>
        <dbReference type="SAM" id="Phobius"/>
    </source>
</evidence>
<proteinExistence type="predicted"/>
<keyword evidence="2" id="KW-1133">Transmembrane helix</keyword>
<feature type="transmembrane region" description="Helical" evidence="2">
    <location>
        <begin position="27"/>
        <end position="45"/>
    </location>
</feature>
<evidence type="ECO:0000313" key="4">
    <source>
        <dbReference type="Proteomes" id="UP000316612"/>
    </source>
</evidence>
<organism evidence="3 4">
    <name type="scientific">Glutamicibacter uratoxydans</name>
    <name type="common">Arthrobacter uratoxydans</name>
    <dbReference type="NCBI Taxonomy" id="43667"/>
    <lineage>
        <taxon>Bacteria</taxon>
        <taxon>Bacillati</taxon>
        <taxon>Actinomycetota</taxon>
        <taxon>Actinomycetes</taxon>
        <taxon>Micrococcales</taxon>
        <taxon>Micrococcaceae</taxon>
        <taxon>Glutamicibacter</taxon>
    </lineage>
</organism>
<feature type="region of interest" description="Disordered" evidence="1">
    <location>
        <begin position="61"/>
        <end position="91"/>
    </location>
</feature>
<reference evidence="3 4" key="1">
    <citation type="submission" date="2019-06" db="EMBL/GenBank/DDBJ databases">
        <title>Whole genome shotgun sequence of Glutamicibacter uratoxydans NBRC 15515.</title>
        <authorList>
            <person name="Hosoyama A."/>
            <person name="Uohara A."/>
            <person name="Ohji S."/>
            <person name="Ichikawa N."/>
        </authorList>
    </citation>
    <scope>NUCLEOTIDE SEQUENCE [LARGE SCALE GENOMIC DNA]</scope>
    <source>
        <strain evidence="3 4">NBRC 15515</strain>
    </source>
</reference>
<sequence length="91" mass="10224">MNAIYASVILASGTSFGTEKASDYGPGFLGFIFTAFMVIMGIFLIRDMIRRVRRVRYQSDAEARQEKMVSDGEQRRLQEPEAPIDPKTSEG</sequence>
<dbReference type="RefSeq" id="WP_141365186.1">
    <property type="nucleotide sequence ID" value="NZ_BAAAJL010000006.1"/>
</dbReference>
<keyword evidence="2" id="KW-0812">Transmembrane</keyword>
<protein>
    <submittedName>
        <fullName evidence="3">Uncharacterized protein</fullName>
    </submittedName>
</protein>
<dbReference type="OrthoDB" id="4952709at2"/>
<accession>A0A4Y4DWM4</accession>
<gene>
    <name evidence="3" type="ORF">AUR04nite_23230</name>
</gene>
<feature type="compositionally biased region" description="Basic and acidic residues" evidence="1">
    <location>
        <begin position="61"/>
        <end position="79"/>
    </location>
</feature>
<comment type="caution">
    <text evidence="3">The sequence shown here is derived from an EMBL/GenBank/DDBJ whole genome shotgun (WGS) entry which is preliminary data.</text>
</comment>